<feature type="domain" description="UspA" evidence="2">
    <location>
        <begin position="169"/>
        <end position="314"/>
    </location>
</feature>
<dbReference type="SUPFAM" id="SSF52402">
    <property type="entry name" value="Adenine nucleotide alpha hydrolases-like"/>
    <property type="match status" value="2"/>
</dbReference>
<dbReference type="AlphaFoldDB" id="K2JIX1"/>
<proteinExistence type="inferred from homology"/>
<dbReference type="InterPro" id="IPR014729">
    <property type="entry name" value="Rossmann-like_a/b/a_fold"/>
</dbReference>
<protein>
    <submittedName>
        <fullName evidence="3">Universal stress protein</fullName>
    </submittedName>
</protein>
<dbReference type="InterPro" id="IPR006015">
    <property type="entry name" value="Universal_stress_UspA"/>
</dbReference>
<dbReference type="InterPro" id="IPR006016">
    <property type="entry name" value="UspA"/>
</dbReference>
<dbReference type="EMBL" id="AMRK01000001">
    <property type="protein sequence ID" value="EKE74422.1"/>
    <property type="molecule type" value="Genomic_DNA"/>
</dbReference>
<dbReference type="PANTHER" id="PTHR46268:SF6">
    <property type="entry name" value="UNIVERSAL STRESS PROTEIN UP12"/>
    <property type="match status" value="1"/>
</dbReference>
<gene>
    <name evidence="3" type="ORF">B30_01810</name>
</gene>
<evidence type="ECO:0000313" key="3">
    <source>
        <dbReference type="EMBL" id="EKE74422.1"/>
    </source>
</evidence>
<evidence type="ECO:0000313" key="4">
    <source>
        <dbReference type="Proteomes" id="UP000006762"/>
    </source>
</evidence>
<keyword evidence="4" id="KW-1185">Reference proteome</keyword>
<feature type="domain" description="UspA" evidence="2">
    <location>
        <begin position="24"/>
        <end position="159"/>
    </location>
</feature>
<dbReference type="Pfam" id="PF00582">
    <property type="entry name" value="Usp"/>
    <property type="match status" value="2"/>
</dbReference>
<dbReference type="eggNOG" id="COG0589">
    <property type="taxonomic scope" value="Bacteria"/>
</dbReference>
<comment type="caution">
    <text evidence="3">The sequence shown here is derived from an EMBL/GenBank/DDBJ whole genome shotgun (WGS) entry which is preliminary data.</text>
</comment>
<dbReference type="PANTHER" id="PTHR46268">
    <property type="entry name" value="STRESS RESPONSE PROTEIN NHAX"/>
    <property type="match status" value="1"/>
</dbReference>
<dbReference type="CDD" id="cd00293">
    <property type="entry name" value="USP-like"/>
    <property type="match status" value="2"/>
</dbReference>
<dbReference type="Gene3D" id="3.40.50.620">
    <property type="entry name" value="HUPs"/>
    <property type="match status" value="2"/>
</dbReference>
<comment type="similarity">
    <text evidence="1">Belongs to the universal stress protein A family.</text>
</comment>
<dbReference type="PRINTS" id="PR01438">
    <property type="entry name" value="UNVRSLSTRESS"/>
</dbReference>
<accession>K2JIX1</accession>
<dbReference type="Proteomes" id="UP000006762">
    <property type="component" value="Unassembled WGS sequence"/>
</dbReference>
<dbReference type="OrthoDB" id="5564966at2"/>
<dbReference type="RefSeq" id="WP_009570270.1">
    <property type="nucleotide sequence ID" value="NZ_AMRK01000001.1"/>
</dbReference>
<sequence>MPDIHSGPATEDRPDERESDARLFRHVMACLDRSPDAVRILEQAVLLANQTGADLTAMRVVPAGPSTIRCADPVDWELTRRVETADLLRMSDTTGATTDICAVVACGSAARCIHDEALRRDVDLLVLGTGTFSPPSRWGLGGTARHLAEVFQGSVLIVPGEIAGEPPKIRRIIVPMDGSAPSEAALRFAAAIARARAAELVILHAVSHVGAFGTGRTGQGDEALWRELKEEAAHTVEDRLQRLRRLLPVHRHGNRVRRLSGDEPRRALMKAICEERGELVVLSARGLGNDPDLPIGSTAEYLLSRAVTPILLIRNAELGNHRAGGTAPRWPTALRQDP</sequence>
<organism evidence="3 4">
    <name type="scientific">Celeribacter baekdonensis B30</name>
    <dbReference type="NCBI Taxonomy" id="1208323"/>
    <lineage>
        <taxon>Bacteria</taxon>
        <taxon>Pseudomonadati</taxon>
        <taxon>Pseudomonadota</taxon>
        <taxon>Alphaproteobacteria</taxon>
        <taxon>Rhodobacterales</taxon>
        <taxon>Roseobacteraceae</taxon>
        <taxon>Celeribacter</taxon>
    </lineage>
</organism>
<evidence type="ECO:0000259" key="2">
    <source>
        <dbReference type="Pfam" id="PF00582"/>
    </source>
</evidence>
<name>K2JIX1_9RHOB</name>
<reference evidence="3 4" key="1">
    <citation type="submission" date="2012-09" db="EMBL/GenBank/DDBJ databases">
        <title>Celeribacter baekdonensis B30 Genome Sequencing.</title>
        <authorList>
            <person name="Wang W."/>
        </authorList>
    </citation>
    <scope>NUCLEOTIDE SEQUENCE [LARGE SCALE GENOMIC DNA]</scope>
    <source>
        <strain evidence="3 4">B30</strain>
    </source>
</reference>
<evidence type="ECO:0000256" key="1">
    <source>
        <dbReference type="ARBA" id="ARBA00008791"/>
    </source>
</evidence>